<dbReference type="Gene3D" id="3.30.70.100">
    <property type="match status" value="1"/>
</dbReference>
<dbReference type="PROSITE" id="PS51725">
    <property type="entry name" value="ABM"/>
    <property type="match status" value="1"/>
</dbReference>
<dbReference type="Pfam" id="PF03992">
    <property type="entry name" value="ABM"/>
    <property type="match status" value="1"/>
</dbReference>
<sequence>MPDYVITNQMQARPGGQDALVTLLRELASEIHSESGGLHYSIHRAPGDSDGPVTVVQAYSSREAFQEHAAWMRPHLPRLVALLAGPPAPPVLLEQVVLSGHPRESFAGAPLG</sequence>
<gene>
    <name evidence="2" type="ORF">GCM10025780_07070</name>
</gene>
<dbReference type="Proteomes" id="UP001501295">
    <property type="component" value="Unassembled WGS sequence"/>
</dbReference>
<dbReference type="RefSeq" id="WP_345373257.1">
    <property type="nucleotide sequence ID" value="NZ_BAABLM010000001.1"/>
</dbReference>
<keyword evidence="3" id="KW-1185">Reference proteome</keyword>
<protein>
    <recommendedName>
        <fullName evidence="1">ABM domain-containing protein</fullName>
    </recommendedName>
</protein>
<evidence type="ECO:0000313" key="3">
    <source>
        <dbReference type="Proteomes" id="UP001501295"/>
    </source>
</evidence>
<comment type="caution">
    <text evidence="2">The sequence shown here is derived from an EMBL/GenBank/DDBJ whole genome shotgun (WGS) entry which is preliminary data.</text>
</comment>
<dbReference type="InterPro" id="IPR011008">
    <property type="entry name" value="Dimeric_a/b-barrel"/>
</dbReference>
<dbReference type="SUPFAM" id="SSF54909">
    <property type="entry name" value="Dimeric alpha+beta barrel"/>
    <property type="match status" value="1"/>
</dbReference>
<feature type="domain" description="ABM" evidence="1">
    <location>
        <begin position="4"/>
        <end position="97"/>
    </location>
</feature>
<dbReference type="InterPro" id="IPR007138">
    <property type="entry name" value="ABM_dom"/>
</dbReference>
<evidence type="ECO:0000259" key="1">
    <source>
        <dbReference type="PROSITE" id="PS51725"/>
    </source>
</evidence>
<dbReference type="EMBL" id="BAABLM010000001">
    <property type="protein sequence ID" value="GAA4667458.1"/>
    <property type="molecule type" value="Genomic_DNA"/>
</dbReference>
<evidence type="ECO:0000313" key="2">
    <source>
        <dbReference type="EMBL" id="GAA4667458.1"/>
    </source>
</evidence>
<name>A0ABP8VN89_9MICO</name>
<proteinExistence type="predicted"/>
<organism evidence="2 3">
    <name type="scientific">Frondihabitans cladoniiphilus</name>
    <dbReference type="NCBI Taxonomy" id="715785"/>
    <lineage>
        <taxon>Bacteria</taxon>
        <taxon>Bacillati</taxon>
        <taxon>Actinomycetota</taxon>
        <taxon>Actinomycetes</taxon>
        <taxon>Micrococcales</taxon>
        <taxon>Microbacteriaceae</taxon>
        <taxon>Frondihabitans</taxon>
    </lineage>
</organism>
<reference evidence="3" key="1">
    <citation type="journal article" date="2019" name="Int. J. Syst. Evol. Microbiol.">
        <title>The Global Catalogue of Microorganisms (GCM) 10K type strain sequencing project: providing services to taxonomists for standard genome sequencing and annotation.</title>
        <authorList>
            <consortium name="The Broad Institute Genomics Platform"/>
            <consortium name="The Broad Institute Genome Sequencing Center for Infectious Disease"/>
            <person name="Wu L."/>
            <person name="Ma J."/>
        </authorList>
    </citation>
    <scope>NUCLEOTIDE SEQUENCE [LARGE SCALE GENOMIC DNA]</scope>
    <source>
        <strain evidence="3">JCM 18956</strain>
    </source>
</reference>
<accession>A0ABP8VN89</accession>